<evidence type="ECO:0000313" key="3">
    <source>
        <dbReference type="Proteomes" id="UP000319663"/>
    </source>
</evidence>
<accession>A0A507R554</accession>
<gene>
    <name evidence="2" type="ORF">MPDQ_007498</name>
</gene>
<name>A0A507R554_MONPU</name>
<dbReference type="AlphaFoldDB" id="A0A507R554"/>
<evidence type="ECO:0000313" key="2">
    <source>
        <dbReference type="EMBL" id="TQB76577.1"/>
    </source>
</evidence>
<reference evidence="2 3" key="1">
    <citation type="submission" date="2019-06" db="EMBL/GenBank/DDBJ databases">
        <title>Wine fermentation using esterase from Monascus purpureus.</title>
        <authorList>
            <person name="Geng C."/>
            <person name="Zhang Y."/>
        </authorList>
    </citation>
    <scope>NUCLEOTIDE SEQUENCE [LARGE SCALE GENOMIC DNA]</scope>
    <source>
        <strain evidence="2">HQ1</strain>
    </source>
</reference>
<keyword evidence="3" id="KW-1185">Reference proteome</keyword>
<dbReference type="EMBL" id="VIFY01000008">
    <property type="protein sequence ID" value="TQB76577.1"/>
    <property type="molecule type" value="Genomic_DNA"/>
</dbReference>
<protein>
    <submittedName>
        <fullName evidence="2">Uncharacterized protein</fullName>
    </submittedName>
</protein>
<feature type="region of interest" description="Disordered" evidence="1">
    <location>
        <begin position="47"/>
        <end position="69"/>
    </location>
</feature>
<dbReference type="Proteomes" id="UP000319663">
    <property type="component" value="Unassembled WGS sequence"/>
</dbReference>
<proteinExistence type="predicted"/>
<organism evidence="2 3">
    <name type="scientific">Monascus purpureus</name>
    <name type="common">Red mold</name>
    <name type="synonym">Monascus anka</name>
    <dbReference type="NCBI Taxonomy" id="5098"/>
    <lineage>
        <taxon>Eukaryota</taxon>
        <taxon>Fungi</taxon>
        <taxon>Dikarya</taxon>
        <taxon>Ascomycota</taxon>
        <taxon>Pezizomycotina</taxon>
        <taxon>Eurotiomycetes</taxon>
        <taxon>Eurotiomycetidae</taxon>
        <taxon>Eurotiales</taxon>
        <taxon>Aspergillaceae</taxon>
        <taxon>Monascus</taxon>
    </lineage>
</organism>
<comment type="caution">
    <text evidence="2">The sequence shown here is derived from an EMBL/GenBank/DDBJ whole genome shotgun (WGS) entry which is preliminary data.</text>
</comment>
<sequence length="98" mass="11196">MERLTSSVHDAKTKCRRAFSSWDAFKKAVQVKDTLATTERTYVDADPLWMNEDLEPTPPEKQSELDTRSTRQGLGISKLIDSMGHLDVLLLLSWCVVW</sequence>
<evidence type="ECO:0000256" key="1">
    <source>
        <dbReference type="SAM" id="MobiDB-lite"/>
    </source>
</evidence>